<evidence type="ECO:0000256" key="3">
    <source>
        <dbReference type="SAM" id="Phobius"/>
    </source>
</evidence>
<name>A0A643G0A3_9BURK</name>
<dbReference type="Proteomes" id="UP000397656">
    <property type="component" value="Chromosome 2"/>
</dbReference>
<keyword evidence="3" id="KW-0472">Membrane</keyword>
<feature type="transmembrane region" description="Helical" evidence="3">
    <location>
        <begin position="189"/>
        <end position="209"/>
    </location>
</feature>
<feature type="compositionally biased region" description="Polar residues" evidence="2">
    <location>
        <begin position="398"/>
        <end position="407"/>
    </location>
</feature>
<dbReference type="GO" id="GO:1902201">
    <property type="term" value="P:negative regulation of bacterial-type flagellum-dependent cell motility"/>
    <property type="evidence" value="ECO:0007669"/>
    <property type="project" value="TreeGrafter"/>
</dbReference>
<accession>A0A643G0A3</accession>
<protein>
    <recommendedName>
        <fullName evidence="1">diguanylate cyclase</fullName>
        <ecNumber evidence="1">2.7.7.65</ecNumber>
    </recommendedName>
</protein>
<dbReference type="InterPro" id="IPR043128">
    <property type="entry name" value="Rev_trsase/Diguanyl_cyclase"/>
</dbReference>
<keyword evidence="3" id="KW-1133">Transmembrane helix</keyword>
<dbReference type="PROSITE" id="PS50887">
    <property type="entry name" value="GGDEF"/>
    <property type="match status" value="1"/>
</dbReference>
<dbReference type="PANTHER" id="PTHR45138:SF24">
    <property type="entry name" value="DIGUANYLATE CYCLASE DGCC-RELATED"/>
    <property type="match status" value="1"/>
</dbReference>
<dbReference type="FunFam" id="3.30.70.270:FF:000001">
    <property type="entry name" value="Diguanylate cyclase domain protein"/>
    <property type="match status" value="1"/>
</dbReference>
<dbReference type="InterPro" id="IPR029787">
    <property type="entry name" value="Nucleotide_cyclase"/>
</dbReference>
<dbReference type="NCBIfam" id="TIGR00254">
    <property type="entry name" value="GGDEF"/>
    <property type="match status" value="1"/>
</dbReference>
<dbReference type="GO" id="GO:0043709">
    <property type="term" value="P:cell adhesion involved in single-species biofilm formation"/>
    <property type="evidence" value="ECO:0007669"/>
    <property type="project" value="TreeGrafter"/>
</dbReference>
<dbReference type="SUPFAM" id="SSF55073">
    <property type="entry name" value="Nucleotide cyclase"/>
    <property type="match status" value="1"/>
</dbReference>
<dbReference type="SMART" id="SM00267">
    <property type="entry name" value="GGDEF"/>
    <property type="match status" value="1"/>
</dbReference>
<feature type="domain" description="GGDEF" evidence="4">
    <location>
        <begin position="251"/>
        <end position="383"/>
    </location>
</feature>
<dbReference type="RefSeq" id="WP_150985554.1">
    <property type="nucleotide sequence ID" value="NZ_CP062804.1"/>
</dbReference>
<dbReference type="Gene3D" id="3.30.70.270">
    <property type="match status" value="1"/>
</dbReference>
<evidence type="ECO:0000313" key="5">
    <source>
        <dbReference type="EMBL" id="QOT78839.1"/>
    </source>
</evidence>
<keyword evidence="3" id="KW-0812">Transmembrane</keyword>
<evidence type="ECO:0000256" key="2">
    <source>
        <dbReference type="SAM" id="MobiDB-lite"/>
    </source>
</evidence>
<evidence type="ECO:0000256" key="1">
    <source>
        <dbReference type="ARBA" id="ARBA00012528"/>
    </source>
</evidence>
<sequence>MSDPFALLAVTTLLSVMMLAIVWSLRRCGQPGVTLWWQANLTAMVALLLITLRDRIPDALSIVVANGALAWGLALFHAGIARFCGRRPPWRTMIAGTLAVVAGVVTWRYVFNDFNTRVVIVSAFHATFCACAGYVLVRYRPRARPASHYLTTAGFAFFLSAAHVLRGVLSALSVMDHPATTSTPGLNTAFLVLGALAMPGLTMGAVLMIHDAMVRQLEAVANTDFLTGVMSRKAFENEAARELARAGRGGPAPVLLIIDIDHFKAVNDTFGHAAGDAVLVEFARLAAASLRAPDSIGRMGGEEFVVLLPASSLEAARPAAERIRLLAEGSRVSGPFGTVRYTVSGGYAQWHPGESLAQLTARADTALYMAKLSGRNRMLAHVPAPAAAGAPAELATGKPQSTRKGGL</sequence>
<dbReference type="GO" id="GO:0005886">
    <property type="term" value="C:plasma membrane"/>
    <property type="evidence" value="ECO:0007669"/>
    <property type="project" value="TreeGrafter"/>
</dbReference>
<dbReference type="GO" id="GO:0052621">
    <property type="term" value="F:diguanylate cyclase activity"/>
    <property type="evidence" value="ECO:0007669"/>
    <property type="project" value="UniProtKB-EC"/>
</dbReference>
<dbReference type="EC" id="2.7.7.65" evidence="1"/>
<dbReference type="PANTHER" id="PTHR45138">
    <property type="entry name" value="REGULATORY COMPONENTS OF SENSORY TRANSDUCTION SYSTEM"/>
    <property type="match status" value="1"/>
</dbReference>
<dbReference type="InterPro" id="IPR050469">
    <property type="entry name" value="Diguanylate_Cyclase"/>
</dbReference>
<feature type="transmembrane region" description="Helical" evidence="3">
    <location>
        <begin position="92"/>
        <end position="111"/>
    </location>
</feature>
<evidence type="ECO:0000259" key="4">
    <source>
        <dbReference type="PROSITE" id="PS50887"/>
    </source>
</evidence>
<dbReference type="AlphaFoldDB" id="A0A643G0A3"/>
<feature type="transmembrane region" description="Helical" evidence="3">
    <location>
        <begin position="35"/>
        <end position="53"/>
    </location>
</feature>
<gene>
    <name evidence="5" type="ORF">F7R26_029025</name>
</gene>
<dbReference type="InterPro" id="IPR000160">
    <property type="entry name" value="GGDEF_dom"/>
</dbReference>
<feature type="transmembrane region" description="Helical" evidence="3">
    <location>
        <begin position="149"/>
        <end position="169"/>
    </location>
</feature>
<evidence type="ECO:0000313" key="6">
    <source>
        <dbReference type="Proteomes" id="UP000397656"/>
    </source>
</evidence>
<proteinExistence type="predicted"/>
<reference evidence="5 6" key="1">
    <citation type="submission" date="2020-10" db="EMBL/GenBank/DDBJ databases">
        <title>Complete genome sequence of Cupriavidus basilensis CCUG 49340T.</title>
        <authorList>
            <person name="Salva-Serra F."/>
            <person name="Donoso R.A."/>
            <person name="Cho K.H."/>
            <person name="Yoo J.A."/>
            <person name="Lee K."/>
            <person name="Yoon S.-H."/>
            <person name="Perez-Pantoja D."/>
            <person name="Moore E.R.B."/>
        </authorList>
    </citation>
    <scope>NUCLEOTIDE SEQUENCE [LARGE SCALE GENOMIC DNA]</scope>
    <source>
        <strain evidence="6">CCUG 49340</strain>
    </source>
</reference>
<feature type="transmembrane region" description="Helical" evidence="3">
    <location>
        <begin position="6"/>
        <end position="23"/>
    </location>
</feature>
<dbReference type="GeneID" id="98404999"/>
<feature type="transmembrane region" description="Helical" evidence="3">
    <location>
        <begin position="59"/>
        <end position="80"/>
    </location>
</feature>
<dbReference type="EMBL" id="CP062804">
    <property type="protein sequence ID" value="QOT78839.1"/>
    <property type="molecule type" value="Genomic_DNA"/>
</dbReference>
<organism evidence="5 6">
    <name type="scientific">Cupriavidus basilensis</name>
    <dbReference type="NCBI Taxonomy" id="68895"/>
    <lineage>
        <taxon>Bacteria</taxon>
        <taxon>Pseudomonadati</taxon>
        <taxon>Pseudomonadota</taxon>
        <taxon>Betaproteobacteria</taxon>
        <taxon>Burkholderiales</taxon>
        <taxon>Burkholderiaceae</taxon>
        <taxon>Cupriavidus</taxon>
    </lineage>
</organism>
<feature type="transmembrane region" description="Helical" evidence="3">
    <location>
        <begin position="117"/>
        <end position="137"/>
    </location>
</feature>
<feature type="region of interest" description="Disordered" evidence="2">
    <location>
        <begin position="388"/>
        <end position="407"/>
    </location>
</feature>
<dbReference type="Pfam" id="PF00990">
    <property type="entry name" value="GGDEF"/>
    <property type="match status" value="1"/>
</dbReference>
<dbReference type="CDD" id="cd01949">
    <property type="entry name" value="GGDEF"/>
    <property type="match status" value="1"/>
</dbReference>